<evidence type="ECO:0000313" key="2">
    <source>
        <dbReference type="EMBL" id="EDL95454.1"/>
    </source>
</evidence>
<keyword evidence="1" id="KW-1133">Transmembrane helix</keyword>
<reference evidence="3" key="1">
    <citation type="submission" date="2005-09" db="EMBL/GenBank/DDBJ databases">
        <authorList>
            <person name="Mural R.J."/>
            <person name="Li P.W."/>
            <person name="Adams M.D."/>
            <person name="Amanatides P.G."/>
            <person name="Baden-Tillson H."/>
            <person name="Barnstead M."/>
            <person name="Chin S.H."/>
            <person name="Dew I."/>
            <person name="Evans C.A."/>
            <person name="Ferriera S."/>
            <person name="Flanigan M."/>
            <person name="Fosler C."/>
            <person name="Glodek A."/>
            <person name="Gu Z."/>
            <person name="Holt R.A."/>
            <person name="Jennings D."/>
            <person name="Kraft C.L."/>
            <person name="Lu F."/>
            <person name="Nguyen T."/>
            <person name="Nusskern D.R."/>
            <person name="Pfannkoch C.M."/>
            <person name="Sitter C."/>
            <person name="Sutton G.G."/>
            <person name="Venter J.C."/>
            <person name="Wang Z."/>
            <person name="Woodage T."/>
            <person name="Zheng X.H."/>
            <person name="Zhong F."/>
        </authorList>
    </citation>
    <scope>NUCLEOTIDE SEQUENCE [LARGE SCALE GENOMIC DNA]</scope>
    <source>
        <strain>BN</strain>
        <strain evidence="3">Sprague-Dawley</strain>
    </source>
</reference>
<gene>
    <name evidence="2" type="ORF">rCG_57995</name>
</gene>
<name>A6J4D1_RAT</name>
<feature type="transmembrane region" description="Helical" evidence="1">
    <location>
        <begin position="42"/>
        <end position="62"/>
    </location>
</feature>
<protein>
    <submittedName>
        <fullName evidence="2">RCG57995</fullName>
    </submittedName>
</protein>
<accession>A6J4D1</accession>
<sequence length="77" mass="8938">MVCSHFCQRKDRAPDWGPRMSQACNSRWMAEPGYGHNCAHKMGNHFLFLFFFFFGSFFFGAGDRTQGLALPRQALYH</sequence>
<keyword evidence="1" id="KW-0812">Transmembrane</keyword>
<keyword evidence="1" id="KW-0472">Membrane</keyword>
<proteinExistence type="predicted"/>
<evidence type="ECO:0000313" key="3">
    <source>
        <dbReference type="Proteomes" id="UP000234681"/>
    </source>
</evidence>
<organism evidence="2 3">
    <name type="scientific">Rattus norvegicus</name>
    <name type="common">Rat</name>
    <dbReference type="NCBI Taxonomy" id="10116"/>
    <lineage>
        <taxon>Eukaryota</taxon>
        <taxon>Metazoa</taxon>
        <taxon>Chordata</taxon>
        <taxon>Craniata</taxon>
        <taxon>Vertebrata</taxon>
        <taxon>Euteleostomi</taxon>
        <taxon>Mammalia</taxon>
        <taxon>Eutheria</taxon>
        <taxon>Euarchontoglires</taxon>
        <taxon>Glires</taxon>
        <taxon>Rodentia</taxon>
        <taxon>Myomorpha</taxon>
        <taxon>Muroidea</taxon>
        <taxon>Muridae</taxon>
        <taxon>Murinae</taxon>
        <taxon>Rattus</taxon>
    </lineage>
</organism>
<dbReference type="Proteomes" id="UP000234681">
    <property type="component" value="Chromosome 8"/>
</dbReference>
<evidence type="ECO:0000256" key="1">
    <source>
        <dbReference type="SAM" id="Phobius"/>
    </source>
</evidence>
<dbReference type="AlphaFoldDB" id="A6J4D1"/>
<dbReference type="EMBL" id="CH473975">
    <property type="protein sequence ID" value="EDL95454.1"/>
    <property type="molecule type" value="Genomic_DNA"/>
</dbReference>